<proteinExistence type="predicted"/>
<dbReference type="EMBL" id="CADCUH010000076">
    <property type="protein sequence ID" value="CAA9338240.1"/>
    <property type="molecule type" value="Genomic_DNA"/>
</dbReference>
<dbReference type="SUPFAM" id="SSF56219">
    <property type="entry name" value="DNase I-like"/>
    <property type="match status" value="1"/>
</dbReference>
<evidence type="ECO:0000313" key="3">
    <source>
        <dbReference type="EMBL" id="CAA9338240.1"/>
    </source>
</evidence>
<sequence>MRKRAGLAALLAVAVSAAVLGGPSGSTAYASETTGAADAAEAAELRVGTYNIQVGRPLAGFREGIAALKARVDVAGLQEIAGSDRMAVLTEDEDWEVYRPPTLKQVPVVWDRSAFVLLGGRESLLAEGRHVEDTVSGMTWKKTTYAAVVRLRHRATQQRISVVNVHLLNGATRSGLPRPGVPLRHDYYVEQTRSLKHLAAEETAAGFEVFVTGDFNINLAADAEVQRRRHPFRRFASVGMTSVWQGRRLFAHGTHIDPVCRPGVQVCGAYMDGVWSRLPSTDGEVLTDVEQSDHYPAVATYLVPAA</sequence>
<keyword evidence="1" id="KW-0732">Signal</keyword>
<dbReference type="InterPro" id="IPR036691">
    <property type="entry name" value="Endo/exonu/phosph_ase_sf"/>
</dbReference>
<protein>
    <recommendedName>
        <fullName evidence="2">Endonuclease/exonuclease/phosphatase domain-containing protein</fullName>
    </recommendedName>
</protein>
<feature type="chain" id="PRO_5026733795" description="Endonuclease/exonuclease/phosphatase domain-containing protein" evidence="1">
    <location>
        <begin position="31"/>
        <end position="306"/>
    </location>
</feature>
<name>A0A6J4LP93_9ACTN</name>
<evidence type="ECO:0000259" key="2">
    <source>
        <dbReference type="Pfam" id="PF03372"/>
    </source>
</evidence>
<evidence type="ECO:0000256" key="1">
    <source>
        <dbReference type="SAM" id="SignalP"/>
    </source>
</evidence>
<dbReference type="InterPro" id="IPR005135">
    <property type="entry name" value="Endo/exonuclease/phosphatase"/>
</dbReference>
<gene>
    <name evidence="3" type="ORF">AVDCRST_MAG36-1277</name>
</gene>
<organism evidence="3">
    <name type="scientific">uncultured Nocardioidaceae bacterium</name>
    <dbReference type="NCBI Taxonomy" id="253824"/>
    <lineage>
        <taxon>Bacteria</taxon>
        <taxon>Bacillati</taxon>
        <taxon>Actinomycetota</taxon>
        <taxon>Actinomycetes</taxon>
        <taxon>Propionibacteriales</taxon>
        <taxon>Nocardioidaceae</taxon>
        <taxon>environmental samples</taxon>
    </lineage>
</organism>
<dbReference type="AlphaFoldDB" id="A0A6J4LP93"/>
<dbReference type="GO" id="GO:0003824">
    <property type="term" value="F:catalytic activity"/>
    <property type="evidence" value="ECO:0007669"/>
    <property type="project" value="InterPro"/>
</dbReference>
<dbReference type="Gene3D" id="3.60.10.10">
    <property type="entry name" value="Endonuclease/exonuclease/phosphatase"/>
    <property type="match status" value="1"/>
</dbReference>
<accession>A0A6J4LP93</accession>
<dbReference type="Pfam" id="PF03372">
    <property type="entry name" value="Exo_endo_phos"/>
    <property type="match status" value="1"/>
</dbReference>
<reference evidence="3" key="1">
    <citation type="submission" date="2020-02" db="EMBL/GenBank/DDBJ databases">
        <authorList>
            <person name="Meier V. D."/>
        </authorList>
    </citation>
    <scope>NUCLEOTIDE SEQUENCE</scope>
    <source>
        <strain evidence="3">AVDCRST_MAG36</strain>
    </source>
</reference>
<feature type="domain" description="Endonuclease/exonuclease/phosphatase" evidence="2">
    <location>
        <begin position="48"/>
        <end position="222"/>
    </location>
</feature>
<feature type="signal peptide" evidence="1">
    <location>
        <begin position="1"/>
        <end position="30"/>
    </location>
</feature>